<dbReference type="AlphaFoldDB" id="A0A9N9E5F7"/>
<feature type="region of interest" description="Disordered" evidence="1">
    <location>
        <begin position="253"/>
        <end position="273"/>
    </location>
</feature>
<accession>A0A9N9E5F7</accession>
<organism evidence="2 3">
    <name type="scientific">Funneliformis caledonium</name>
    <dbReference type="NCBI Taxonomy" id="1117310"/>
    <lineage>
        <taxon>Eukaryota</taxon>
        <taxon>Fungi</taxon>
        <taxon>Fungi incertae sedis</taxon>
        <taxon>Mucoromycota</taxon>
        <taxon>Glomeromycotina</taxon>
        <taxon>Glomeromycetes</taxon>
        <taxon>Glomerales</taxon>
        <taxon>Glomeraceae</taxon>
        <taxon>Funneliformis</taxon>
    </lineage>
</organism>
<comment type="caution">
    <text evidence="2">The sequence shown here is derived from an EMBL/GenBank/DDBJ whole genome shotgun (WGS) entry which is preliminary data.</text>
</comment>
<gene>
    <name evidence="2" type="ORF">FCALED_LOCUS11537</name>
</gene>
<evidence type="ECO:0000313" key="2">
    <source>
        <dbReference type="EMBL" id="CAG8660818.1"/>
    </source>
</evidence>
<reference evidence="2" key="1">
    <citation type="submission" date="2021-06" db="EMBL/GenBank/DDBJ databases">
        <authorList>
            <person name="Kallberg Y."/>
            <person name="Tangrot J."/>
            <person name="Rosling A."/>
        </authorList>
    </citation>
    <scope>NUCLEOTIDE SEQUENCE</scope>
    <source>
        <strain evidence="2">UK204</strain>
    </source>
</reference>
<dbReference type="EMBL" id="CAJVPQ010004931">
    <property type="protein sequence ID" value="CAG8660818.1"/>
    <property type="molecule type" value="Genomic_DNA"/>
</dbReference>
<name>A0A9N9E5F7_9GLOM</name>
<evidence type="ECO:0000313" key="3">
    <source>
        <dbReference type="Proteomes" id="UP000789570"/>
    </source>
</evidence>
<keyword evidence="3" id="KW-1185">Reference proteome</keyword>
<evidence type="ECO:0000256" key="1">
    <source>
        <dbReference type="SAM" id="MobiDB-lite"/>
    </source>
</evidence>
<proteinExistence type="predicted"/>
<sequence>MNNDKNKDKFNLNFNALKRPRTISVNAKEKIISESPIRPSLFPIIPSVVITSSSSIIKMTIRKDMLSDKIASKTVTAFKMLHHRDISFDQLRNEKLCSSLLNTNRVKKDGFSNKQIRMWKGSESIRKFYENLYIPSNPDDPSSDTYITLIIKSIFTSEKERTQTNAIWTQSTENLIDVKVGSENYDYLPNSEALMHSNLYNNDYYNNDDNNDHYNDNDSFTAKEWVKYQTHNTNSGKFVSVFNKLLDNSNEEYSENSDDKYSESSEGEYSDSSDEEFYIKKTLQLGEITFFWLGQTKENKKRKASYLGIFNVTYYRKYGPSGSFTKAAKGSSLITQYYVKKK</sequence>
<dbReference type="OrthoDB" id="2445810at2759"/>
<protein>
    <submittedName>
        <fullName evidence="2">13953_t:CDS:1</fullName>
    </submittedName>
</protein>
<dbReference type="Proteomes" id="UP000789570">
    <property type="component" value="Unassembled WGS sequence"/>
</dbReference>